<reference evidence="2" key="1">
    <citation type="submission" date="2017-05" db="EMBL/GenBank/DDBJ databases">
        <title>The Genome Sequence of Enterococcus sp. 4G2_DIV0659.</title>
        <authorList>
            <consortium name="The Broad Institute Genomics Platform"/>
            <consortium name="The Broad Institute Genomic Center for Infectious Diseases"/>
            <person name="Earl A."/>
            <person name="Manson A."/>
            <person name="Schwartman J."/>
            <person name="Gilmore M."/>
            <person name="Abouelleil A."/>
            <person name="Cao P."/>
            <person name="Chapman S."/>
            <person name="Cusick C."/>
            <person name="Shea T."/>
            <person name="Young S."/>
            <person name="Neafsey D."/>
            <person name="Nusbaum C."/>
            <person name="Birren B."/>
        </authorList>
    </citation>
    <scope>NUCLEOTIDE SEQUENCE [LARGE SCALE GENOMIC DNA]</scope>
    <source>
        <strain evidence="2">4G2_DIV0659</strain>
    </source>
</reference>
<gene>
    <name evidence="2" type="ORF">A5880_001495</name>
    <name evidence="1" type="ORF">A5880_001576</name>
</gene>
<accession>A0A242CE29</accession>
<dbReference type="STRING" id="1834181.A5880_001495"/>
<protein>
    <submittedName>
        <fullName evidence="2">Uncharacterized protein</fullName>
    </submittedName>
</protein>
<evidence type="ECO:0000313" key="3">
    <source>
        <dbReference type="Proteomes" id="UP000195139"/>
    </source>
</evidence>
<dbReference type="EMBL" id="NGLE01000002">
    <property type="protein sequence ID" value="OTO08495.1"/>
    <property type="molecule type" value="Genomic_DNA"/>
</dbReference>
<sequence>MTRCSNDTLISKIGMKSLNKLMEVDFAVLTDIDSCVKVNTKNYIDHTGTSAVYNVYSTPEDMFNCLAEGCKNSGTLTVMNAAGATSGASFGVNADATEFAAGVITYYIHFPAAGTYGVETTISDIADQNQSDSDVYQKQVTVKEAGFQPVVIDLSKLPEAISGTGWMASENGIIIHVDVTPENATLSTIGFSSIYVYNSIEDFEVNDVVKIGCIDEFAGELTVDPVEASCFGAGYDATSIAIERTLTGKSATANYWKLNPLMSKGTLTSGWVIQTAEKAVSATTIEGVDYGYVQLADMNMEECAFTSAAIADSCNVTESLLNRVNTPAVVEINEKQFIVLADGKILFHKSLVGKDLVISYPKKVDVEHFVGNEDVLDARRVRMSFTQEQTDGVKQNYVYNNVLITSFPGTVNNEETTFEFTISVQRDKNGNFFEMYRVAE</sequence>
<dbReference type="OrthoDB" id="2174922at2"/>
<evidence type="ECO:0000313" key="2">
    <source>
        <dbReference type="EMBL" id="OTO08495.1"/>
    </source>
</evidence>
<dbReference type="EMBL" id="NGLE02000001">
    <property type="protein sequence ID" value="MEI5994018.1"/>
    <property type="molecule type" value="Genomic_DNA"/>
</dbReference>
<dbReference type="Proteomes" id="UP000195139">
    <property type="component" value="Unassembled WGS sequence"/>
</dbReference>
<evidence type="ECO:0000313" key="1">
    <source>
        <dbReference type="EMBL" id="MEI5994018.1"/>
    </source>
</evidence>
<proteinExistence type="predicted"/>
<organism evidence="2">
    <name type="scientific">Candidatus Enterococcus mansonii</name>
    <dbReference type="NCBI Taxonomy" id="1834181"/>
    <lineage>
        <taxon>Bacteria</taxon>
        <taxon>Bacillati</taxon>
        <taxon>Bacillota</taxon>
        <taxon>Bacilli</taxon>
        <taxon>Lactobacillales</taxon>
        <taxon>Enterococcaceae</taxon>
        <taxon>Enterococcus</taxon>
    </lineage>
</organism>
<dbReference type="AlphaFoldDB" id="A0A242CE29"/>
<reference evidence="1 3" key="2">
    <citation type="submission" date="2018-07" db="EMBL/GenBank/DDBJ databases">
        <title>The Genome Sequence of Enterococcus sp. DIV0659b.</title>
        <authorList>
            <consortium name="The Broad Institute Genomics Platform"/>
            <consortium name="The Broad Institute Genomic Center for Infectious Diseases"/>
            <person name="Earl A."/>
            <person name="Manson A."/>
            <person name="Schwartman J."/>
            <person name="Gilmore M."/>
            <person name="Abouelleil A."/>
            <person name="Cao P."/>
            <person name="Chapman S."/>
            <person name="Cusick C."/>
            <person name="Shea T."/>
            <person name="Young S."/>
            <person name="Neafsey D."/>
            <person name="Nusbaum C."/>
            <person name="Birren B."/>
        </authorList>
    </citation>
    <scope>NUCLEOTIDE SEQUENCE [LARGE SCALE GENOMIC DNA]</scope>
    <source>
        <strain evidence="1 3">4G2_DIV0659</strain>
    </source>
</reference>
<name>A0A242CE29_9ENTE</name>
<comment type="caution">
    <text evidence="2">The sequence shown here is derived from an EMBL/GenBank/DDBJ whole genome shotgun (WGS) entry which is preliminary data.</text>
</comment>
<keyword evidence="3" id="KW-1185">Reference proteome</keyword>
<dbReference type="RefSeq" id="WP_086330438.1">
    <property type="nucleotide sequence ID" value="NZ_NGLE02000001.1"/>
</dbReference>